<protein>
    <submittedName>
        <fullName evidence="1">Uncharacterized protein</fullName>
    </submittedName>
</protein>
<sequence length="86" mass="9992">MVEFIGHIVGHTGQDKSTILISDVTIPSDKLDIIKEKFLEHEYVTNVEIQRKNREIDLSLNRSMEECPDCPKILKEYYNSIVDDIK</sequence>
<dbReference type="AlphaFoldDB" id="A0A8T5V3K9"/>
<proteinExistence type="predicted"/>
<reference evidence="2" key="1">
    <citation type="journal article" date="2022" name="Microbiol. Resour. Announc.">
        <title>Draft Genome Sequence of a Methanogenic Archaeon from West Spitsbergen Permafrost.</title>
        <authorList>
            <person name="Trubitsyn V."/>
            <person name="Rivkina E."/>
            <person name="Shcherbakova V."/>
        </authorList>
    </citation>
    <scope>NUCLEOTIDE SEQUENCE [LARGE SCALE GENOMIC DNA]</scope>
    <source>
        <strain evidence="2">VT</strain>
    </source>
</reference>
<dbReference type="RefSeq" id="WP_223792002.1">
    <property type="nucleotide sequence ID" value="NZ_JAIOUQ010000013.1"/>
</dbReference>
<dbReference type="EMBL" id="JAIOUQ010000013">
    <property type="protein sequence ID" value="MBZ2166451.1"/>
    <property type="molecule type" value="Genomic_DNA"/>
</dbReference>
<organism evidence="1 2">
    <name type="scientific">Methanobacterium spitsbergense</name>
    <dbReference type="NCBI Taxonomy" id="2874285"/>
    <lineage>
        <taxon>Archaea</taxon>
        <taxon>Methanobacteriati</taxon>
        <taxon>Methanobacteriota</taxon>
        <taxon>Methanomada group</taxon>
        <taxon>Methanobacteria</taxon>
        <taxon>Methanobacteriales</taxon>
        <taxon>Methanobacteriaceae</taxon>
        <taxon>Methanobacterium</taxon>
    </lineage>
</organism>
<comment type="caution">
    <text evidence="1">The sequence shown here is derived from an EMBL/GenBank/DDBJ whole genome shotgun (WGS) entry which is preliminary data.</text>
</comment>
<gene>
    <name evidence="1" type="ORF">K8N75_10420</name>
</gene>
<name>A0A8T5V3K9_9EURY</name>
<evidence type="ECO:0000313" key="1">
    <source>
        <dbReference type="EMBL" id="MBZ2166451.1"/>
    </source>
</evidence>
<keyword evidence="2" id="KW-1185">Reference proteome</keyword>
<dbReference type="Proteomes" id="UP000825933">
    <property type="component" value="Unassembled WGS sequence"/>
</dbReference>
<evidence type="ECO:0000313" key="2">
    <source>
        <dbReference type="Proteomes" id="UP000825933"/>
    </source>
</evidence>
<accession>A0A8T5V3K9</accession>